<dbReference type="PANTHER" id="PTHR33392:SF6">
    <property type="entry name" value="POLYISOPRENYL-TEICHOIC ACID--PEPTIDOGLYCAN TEICHOIC ACID TRANSFERASE TAGU"/>
    <property type="match status" value="1"/>
</dbReference>
<evidence type="ECO:0000313" key="6">
    <source>
        <dbReference type="EMBL" id="GAA2133679.1"/>
    </source>
</evidence>
<sequence length="605" mass="64105">MFNPETGSYELRLDPQIPGSQGPPPHGRHVQGTHGHAPQGYGPRQQTPQQYVPQQHGRPPHASPQPGRQPPGPQPGDMHPGDAQPGETGHPQEPRLPSQRRRGASGGSGGSGGAGGSGKGPGSGPDGPRSRRRAKPPKSRKKKALIWTAGGLAVVLFAVGTAAFLIYRKLNGNLDKIEVAGEDHAAVIDGPVNILVMGTDKRTGEGNTSYGDTNSPGHADTTLLFHVSEDRSNATVLSIPRDMITDIPDCKTKQEDGSWKTIPGTYGTKFNESLGQYGRDPGCTWKTVEKMTKLDVNHFILADFNAVKDLSSAVGGVEVCLEKDIDDPKSHLNLPAGRHTIEGEQALAFVRTRYSVGFGSDLSRIELQQQFLSSLIRKMKSGGTLTNPKKLYDLANAATKALTVDPGIGSVKKLTELANDLKKVPQDEITFATLPVVDNPDDDATVLMNEAKAKPLFKLLKADKPFDGEKKGKKDKPVKKAKPGEVRVEVVNGGGQSGMASATAGWLLDEGVGYAAEAGNAPENLAETRLEYGPDQAGQAARVADLMGLPKKAMKKTGDNAGAEGTMTLTLGEDFTQPGTPVEAPDKAPDGVQNVKADDKNVCAK</sequence>
<dbReference type="Gene3D" id="3.30.70.2390">
    <property type="match status" value="1"/>
</dbReference>
<keyword evidence="3" id="KW-1133">Transmembrane helix</keyword>
<dbReference type="InterPro" id="IPR050922">
    <property type="entry name" value="LytR/CpsA/Psr_CW_biosynth"/>
</dbReference>
<gene>
    <name evidence="6" type="ORF">GCM10009802_42140</name>
</gene>
<reference evidence="6 7" key="1">
    <citation type="journal article" date="2019" name="Int. J. Syst. Evol. Microbiol.">
        <title>The Global Catalogue of Microorganisms (GCM) 10K type strain sequencing project: providing services to taxonomists for standard genome sequencing and annotation.</title>
        <authorList>
            <consortium name="The Broad Institute Genomics Platform"/>
            <consortium name="The Broad Institute Genome Sequencing Center for Infectious Disease"/>
            <person name="Wu L."/>
            <person name="Ma J."/>
        </authorList>
    </citation>
    <scope>NUCLEOTIDE SEQUENCE [LARGE SCALE GENOMIC DNA]</scope>
    <source>
        <strain evidence="6 7">JCM 15481</strain>
    </source>
</reference>
<dbReference type="EMBL" id="BAAAPF010000154">
    <property type="protein sequence ID" value="GAA2133679.1"/>
    <property type="molecule type" value="Genomic_DNA"/>
</dbReference>
<evidence type="ECO:0000259" key="5">
    <source>
        <dbReference type="Pfam" id="PF13399"/>
    </source>
</evidence>
<feature type="region of interest" description="Disordered" evidence="2">
    <location>
        <begin position="571"/>
        <end position="605"/>
    </location>
</feature>
<dbReference type="Gene3D" id="3.40.630.190">
    <property type="entry name" value="LCP protein"/>
    <property type="match status" value="1"/>
</dbReference>
<dbReference type="InterPro" id="IPR027381">
    <property type="entry name" value="LytR/CpsA/Psr_C"/>
</dbReference>
<dbReference type="NCBIfam" id="TIGR00350">
    <property type="entry name" value="lytR_cpsA_psr"/>
    <property type="match status" value="1"/>
</dbReference>
<feature type="domain" description="LytR/CpsA/Psr regulator C-terminal" evidence="5">
    <location>
        <begin position="485"/>
        <end position="575"/>
    </location>
</feature>
<protein>
    <submittedName>
        <fullName evidence="6">LCP family protein</fullName>
    </submittedName>
</protein>
<dbReference type="InterPro" id="IPR004474">
    <property type="entry name" value="LytR_CpsA_psr"/>
</dbReference>
<comment type="similarity">
    <text evidence="1">Belongs to the LytR/CpsA/Psr (LCP) family.</text>
</comment>
<keyword evidence="3" id="KW-0812">Transmembrane</keyword>
<name>A0ABN2YX17_9ACTN</name>
<dbReference type="Pfam" id="PF13399">
    <property type="entry name" value="LytR_C"/>
    <property type="match status" value="1"/>
</dbReference>
<comment type="caution">
    <text evidence="6">The sequence shown here is derived from an EMBL/GenBank/DDBJ whole genome shotgun (WGS) entry which is preliminary data.</text>
</comment>
<feature type="compositionally biased region" description="Pro residues" evidence="2">
    <location>
        <begin position="61"/>
        <end position="74"/>
    </location>
</feature>
<feature type="compositionally biased region" description="Basic and acidic residues" evidence="2">
    <location>
        <begin position="596"/>
        <end position="605"/>
    </location>
</feature>
<keyword evidence="7" id="KW-1185">Reference proteome</keyword>
<keyword evidence="3" id="KW-0472">Membrane</keyword>
<feature type="compositionally biased region" description="Gly residues" evidence="2">
    <location>
        <begin position="104"/>
        <end position="125"/>
    </location>
</feature>
<feature type="region of interest" description="Disordered" evidence="2">
    <location>
        <begin position="1"/>
        <end position="143"/>
    </location>
</feature>
<evidence type="ECO:0000259" key="4">
    <source>
        <dbReference type="Pfam" id="PF03816"/>
    </source>
</evidence>
<accession>A0ABN2YX17</accession>
<dbReference type="Pfam" id="PF03816">
    <property type="entry name" value="LytR_cpsA_psr"/>
    <property type="match status" value="1"/>
</dbReference>
<organism evidence="6 7">
    <name type="scientific">Streptomyces synnematoformans</name>
    <dbReference type="NCBI Taxonomy" id="415721"/>
    <lineage>
        <taxon>Bacteria</taxon>
        <taxon>Bacillati</taxon>
        <taxon>Actinomycetota</taxon>
        <taxon>Actinomycetes</taxon>
        <taxon>Kitasatosporales</taxon>
        <taxon>Streptomycetaceae</taxon>
        <taxon>Streptomyces</taxon>
    </lineage>
</organism>
<evidence type="ECO:0000256" key="2">
    <source>
        <dbReference type="SAM" id="MobiDB-lite"/>
    </source>
</evidence>
<feature type="compositionally biased region" description="Low complexity" evidence="2">
    <location>
        <begin position="43"/>
        <end position="55"/>
    </location>
</feature>
<evidence type="ECO:0000256" key="3">
    <source>
        <dbReference type="SAM" id="Phobius"/>
    </source>
</evidence>
<feature type="compositionally biased region" description="Basic residues" evidence="2">
    <location>
        <begin position="130"/>
        <end position="143"/>
    </location>
</feature>
<feature type="domain" description="Cell envelope-related transcriptional attenuator" evidence="4">
    <location>
        <begin position="218"/>
        <end position="381"/>
    </location>
</feature>
<evidence type="ECO:0000256" key="1">
    <source>
        <dbReference type="ARBA" id="ARBA00006068"/>
    </source>
</evidence>
<evidence type="ECO:0000313" key="7">
    <source>
        <dbReference type="Proteomes" id="UP001500443"/>
    </source>
</evidence>
<feature type="transmembrane region" description="Helical" evidence="3">
    <location>
        <begin position="144"/>
        <end position="167"/>
    </location>
</feature>
<dbReference type="PANTHER" id="PTHR33392">
    <property type="entry name" value="POLYISOPRENYL-TEICHOIC ACID--PEPTIDOGLYCAN TEICHOIC ACID TRANSFERASE TAGU"/>
    <property type="match status" value="1"/>
</dbReference>
<proteinExistence type="inferred from homology"/>
<dbReference type="Proteomes" id="UP001500443">
    <property type="component" value="Unassembled WGS sequence"/>
</dbReference>